<dbReference type="EMBL" id="LN483070">
    <property type="protein sequence ID" value="CEA08249.1"/>
    <property type="molecule type" value="Genomic_DNA"/>
</dbReference>
<gene>
    <name evidence="4" type="primary">cobQ</name>
    <name evidence="2" type="synonym">gatD</name>
    <name evidence="4" type="ORF">BN1051_01589</name>
</gene>
<keyword evidence="1 2" id="KW-0315">Glutamine amidotransferase</keyword>
<keyword evidence="2" id="KW-0436">Ligase</keyword>
<evidence type="ECO:0000256" key="2">
    <source>
        <dbReference type="HAMAP-Rule" id="MF_02213"/>
    </source>
</evidence>
<dbReference type="AlphaFoldDB" id="A0A078MPP6"/>
<dbReference type="InterPro" id="IPR043702">
    <property type="entry name" value="Lipid_II_synth_GatD"/>
</dbReference>
<comment type="function">
    <text evidence="2">The lipid II isoglutaminyl synthase complex catalyzes the formation of alpha-D-isoglutamine in the cell wall lipid II stem peptide. The GatD subunit catalyzes the hydrolysis of glutamine to glutamate and ammonia. The resulting ammonia molecule is channeled to the active site of MurT.</text>
</comment>
<comment type="similarity">
    <text evidence="2">Belongs to the CobB/CobQ family. GatD subfamily.</text>
</comment>
<keyword evidence="2" id="KW-0961">Cell wall biogenesis/degradation</keyword>
<dbReference type="GO" id="GO:0009236">
    <property type="term" value="P:cobalamin biosynthetic process"/>
    <property type="evidence" value="ECO:0007669"/>
    <property type="project" value="InterPro"/>
</dbReference>
<feature type="binding site" evidence="2">
    <location>
        <position position="136"/>
    </location>
    <ligand>
        <name>substrate</name>
    </ligand>
</feature>
<keyword evidence="2" id="KW-0573">Peptidoglycan synthesis</keyword>
<dbReference type="UniPathway" id="UPA00219"/>
<dbReference type="GO" id="GO:0071555">
    <property type="term" value="P:cell wall organization"/>
    <property type="evidence" value="ECO:0007669"/>
    <property type="project" value="UniProtKB-KW"/>
</dbReference>
<dbReference type="HAMAP" id="MF_02213">
    <property type="entry name" value="Lipid_II_synth_GatD"/>
    <property type="match status" value="1"/>
</dbReference>
<dbReference type="EC" id="3.5.1.2" evidence="2"/>
<dbReference type="Gene3D" id="3.40.50.880">
    <property type="match status" value="1"/>
</dbReference>
<keyword evidence="2" id="KW-0378">Hydrolase</keyword>
<comment type="pathway">
    <text evidence="2">Cell wall biogenesis; peptidoglycan biosynthesis.</text>
</comment>
<comment type="subunit">
    <text evidence="2">Forms a heterodimer with MurT.</text>
</comment>
<dbReference type="EC" id="6.3.5.13" evidence="2"/>
<reference evidence="4" key="1">
    <citation type="submission" date="2014-07" db="EMBL/GenBank/DDBJ databases">
        <authorList>
            <person name="Urmite Genomes Urmite Genomes"/>
        </authorList>
    </citation>
    <scope>NUCLEOTIDE SEQUENCE</scope>
    <source>
        <strain evidence="4">11W110_air</strain>
    </source>
</reference>
<dbReference type="PATRIC" id="fig|1461584.3.peg.1577"/>
<evidence type="ECO:0000313" key="4">
    <source>
        <dbReference type="EMBL" id="CEA08249.1"/>
    </source>
</evidence>
<dbReference type="Pfam" id="PF07685">
    <property type="entry name" value="GATase_3"/>
    <property type="match status" value="1"/>
</dbReference>
<evidence type="ECO:0000259" key="3">
    <source>
        <dbReference type="Pfam" id="PF07685"/>
    </source>
</evidence>
<dbReference type="GO" id="GO:0140282">
    <property type="term" value="F:carbon-nitrogen ligase activity on lipid II"/>
    <property type="evidence" value="ECO:0007669"/>
    <property type="project" value="UniProtKB-UniRule"/>
</dbReference>
<dbReference type="InterPro" id="IPR011698">
    <property type="entry name" value="GATase_3"/>
</dbReference>
<dbReference type="GO" id="GO:0004359">
    <property type="term" value="F:glutaminase activity"/>
    <property type="evidence" value="ECO:0007669"/>
    <property type="project" value="UniProtKB-UniRule"/>
</dbReference>
<feature type="domain" description="CobB/CobQ-like glutamine amidotransferase" evidence="3">
    <location>
        <begin position="15"/>
        <end position="206"/>
    </location>
</feature>
<feature type="active site" evidence="2">
    <location>
        <position position="199"/>
    </location>
</feature>
<name>A0A078MPP6_9MICC</name>
<feature type="active site" description="Nucleophile" evidence="2">
    <location>
        <position position="102"/>
    </location>
</feature>
<accession>A0A078MPP6</accession>
<dbReference type="GO" id="GO:0009252">
    <property type="term" value="P:peptidoglycan biosynthetic process"/>
    <property type="evidence" value="ECO:0007669"/>
    <property type="project" value="UniProtKB-UniRule"/>
</dbReference>
<dbReference type="PROSITE" id="PS51274">
    <property type="entry name" value="GATASE_COBBQ"/>
    <property type="match status" value="1"/>
</dbReference>
<proteinExistence type="inferred from homology"/>
<dbReference type="CDD" id="cd01750">
    <property type="entry name" value="GATase1_CobQ"/>
    <property type="match status" value="1"/>
</dbReference>
<dbReference type="InterPro" id="IPR033949">
    <property type="entry name" value="CobQ_GATase1"/>
</dbReference>
<comment type="catalytic activity">
    <reaction evidence="2">
        <text>L-glutamine + H2O = L-glutamate + NH4(+)</text>
        <dbReference type="Rhea" id="RHEA:15889"/>
        <dbReference type="ChEBI" id="CHEBI:15377"/>
        <dbReference type="ChEBI" id="CHEBI:28938"/>
        <dbReference type="ChEBI" id="CHEBI:29985"/>
        <dbReference type="ChEBI" id="CHEBI:58359"/>
        <dbReference type="EC" id="3.5.1.2"/>
    </reaction>
</comment>
<protein>
    <recommendedName>
        <fullName evidence="2">Lipid II isoglutaminyl synthase (glutamine-hydrolyzing) subunit GatD</fullName>
        <ecNumber evidence="2">6.3.5.13</ecNumber>
    </recommendedName>
    <alternativeName>
        <fullName evidence="2">Lipid II isoglutaminyl synthase glutaminase subunit</fullName>
        <ecNumber evidence="2">3.5.1.2</ecNumber>
    </alternativeName>
</protein>
<dbReference type="GO" id="GO:0008360">
    <property type="term" value="P:regulation of cell shape"/>
    <property type="evidence" value="ECO:0007669"/>
    <property type="project" value="UniProtKB-KW"/>
</dbReference>
<dbReference type="PANTHER" id="PTHR21343">
    <property type="entry name" value="DETHIOBIOTIN SYNTHETASE"/>
    <property type="match status" value="1"/>
</dbReference>
<evidence type="ECO:0000256" key="1">
    <source>
        <dbReference type="ARBA" id="ARBA00022962"/>
    </source>
</evidence>
<organism evidence="4">
    <name type="scientific">Arthrobacter saudimassiliensis</name>
    <dbReference type="NCBI Taxonomy" id="1461584"/>
    <lineage>
        <taxon>Bacteria</taxon>
        <taxon>Bacillati</taxon>
        <taxon>Actinomycetota</taxon>
        <taxon>Actinomycetes</taxon>
        <taxon>Micrococcales</taxon>
        <taxon>Micrococcaceae</taxon>
        <taxon>Arthrobacter</taxon>
    </lineage>
</organism>
<dbReference type="InterPro" id="IPR029062">
    <property type="entry name" value="Class_I_gatase-like"/>
</dbReference>
<sequence>MSGEHENRDGRRIHVVQLYPRDMNIYGDFGNVLVLKQRLKWYGYSPVVTEYNPGDVFPSDVDVVVGGGGQDSGQVVIQQDLQQLAPTLRQLADDGVPMLVICGLYQLFGRFFKTHEGTVIPGIGVLDIETHGGSDRLIGNVLSESVEFGEIHGYENHSGQTFLGEGVEPLARVRKGEGNNTKDDTEGARYNNVVASYLHGSLLPKNPAIADFLIAKAAERRYGSFDPVPSEEDFADLERLSRLAREHAGLRPR</sequence>
<dbReference type="SUPFAM" id="SSF52317">
    <property type="entry name" value="Class I glutamine amidotransferase-like"/>
    <property type="match status" value="1"/>
</dbReference>
<comment type="catalytic activity">
    <reaction evidence="2">
        <text>beta-D-GlcNAc-(1-&gt;4)-Mur2Ac(oyl-L-Ala-gamma-D-Glu-L-Lys-D-Ala-D-Ala)-di-trans,octa-cis-undecaprenyl diphosphate + L-glutamine + ATP + H2O = beta-D-GlcNAc-(1-&gt;4)-Mur2Ac(oyl-L-Ala-D-isoglutaminyl-L-Lys-D-Ala-D-Ala)-di-trans,octa-cis-undecaprenyl diphosphate + L-glutamate + ADP + phosphate + H(+)</text>
        <dbReference type="Rhea" id="RHEA:57928"/>
        <dbReference type="ChEBI" id="CHEBI:15377"/>
        <dbReference type="ChEBI" id="CHEBI:15378"/>
        <dbReference type="ChEBI" id="CHEBI:29985"/>
        <dbReference type="ChEBI" id="CHEBI:30616"/>
        <dbReference type="ChEBI" id="CHEBI:43474"/>
        <dbReference type="ChEBI" id="CHEBI:58359"/>
        <dbReference type="ChEBI" id="CHEBI:60033"/>
        <dbReference type="ChEBI" id="CHEBI:62233"/>
        <dbReference type="ChEBI" id="CHEBI:456216"/>
        <dbReference type="EC" id="6.3.5.13"/>
    </reaction>
</comment>
<keyword evidence="2" id="KW-0133">Cell shape</keyword>
<dbReference type="PANTHER" id="PTHR21343:SF9">
    <property type="entry name" value="LIPID II ISOGLUTAMINYL SYNTHASE (GLUTAMINE-HYDROLYZING) SUBUNIT GATD"/>
    <property type="match status" value="1"/>
</dbReference>